<dbReference type="Gene3D" id="3.20.20.30">
    <property type="entry name" value="Luciferase-like domain"/>
    <property type="match status" value="1"/>
</dbReference>
<dbReference type="InterPro" id="IPR019949">
    <property type="entry name" value="CmoO-like"/>
</dbReference>
<gene>
    <name evidence="3" type="ORF">AADG42_11555</name>
</gene>
<dbReference type="CDD" id="cd00347">
    <property type="entry name" value="Flavin_utilizing_monoxygenases"/>
    <property type="match status" value="1"/>
</dbReference>
<evidence type="ECO:0000256" key="1">
    <source>
        <dbReference type="ARBA" id="ARBA00007789"/>
    </source>
</evidence>
<keyword evidence="3" id="KW-0560">Oxidoreductase</keyword>
<dbReference type="Proteomes" id="UP001442841">
    <property type="component" value="Chromosome"/>
</dbReference>
<dbReference type="PANTHER" id="PTHR30137:SF6">
    <property type="entry name" value="LUCIFERASE-LIKE MONOOXYGENASE"/>
    <property type="match status" value="1"/>
</dbReference>
<evidence type="ECO:0000313" key="3">
    <source>
        <dbReference type="EMBL" id="XAN07915.1"/>
    </source>
</evidence>
<dbReference type="SUPFAM" id="SSF51679">
    <property type="entry name" value="Bacterial luciferase-like"/>
    <property type="match status" value="1"/>
</dbReference>
<dbReference type="InterPro" id="IPR050766">
    <property type="entry name" value="Bact_Lucif_Oxidored"/>
</dbReference>
<evidence type="ECO:0000259" key="2">
    <source>
        <dbReference type="Pfam" id="PF00296"/>
    </source>
</evidence>
<evidence type="ECO:0000313" key="4">
    <source>
        <dbReference type="Proteomes" id="UP001442841"/>
    </source>
</evidence>
<feature type="domain" description="Luciferase-like" evidence="2">
    <location>
        <begin position="6"/>
        <end position="307"/>
    </location>
</feature>
<keyword evidence="4" id="KW-1185">Reference proteome</keyword>
<dbReference type="EC" id="1.-.-.-" evidence="3"/>
<organism evidence="3 4">
    <name type="scientific">Ammonicoccus fulvus</name>
    <dbReference type="NCBI Taxonomy" id="3138240"/>
    <lineage>
        <taxon>Bacteria</taxon>
        <taxon>Bacillati</taxon>
        <taxon>Actinomycetota</taxon>
        <taxon>Actinomycetes</taxon>
        <taxon>Propionibacteriales</taxon>
        <taxon>Propionibacteriaceae</taxon>
        <taxon>Ammonicoccus</taxon>
    </lineage>
</organism>
<dbReference type="NCBIfam" id="TIGR03558">
    <property type="entry name" value="oxido_grp_1"/>
    <property type="match status" value="1"/>
</dbReference>
<dbReference type="GO" id="GO:0016491">
    <property type="term" value="F:oxidoreductase activity"/>
    <property type="evidence" value="ECO:0007669"/>
    <property type="project" value="UniProtKB-KW"/>
</dbReference>
<reference evidence="3 4" key="1">
    <citation type="submission" date="2024-04" db="EMBL/GenBank/DDBJ databases">
        <title>Isolation of an actinomycete strain from pig manure.</title>
        <authorList>
            <person name="Gong T."/>
            <person name="Yu Z."/>
            <person name="An M."/>
            <person name="Wei C."/>
            <person name="Yang W."/>
            <person name="Liu L."/>
        </authorList>
    </citation>
    <scope>NUCLEOTIDE SEQUENCE [LARGE SCALE GENOMIC DNA]</scope>
    <source>
        <strain evidence="3 4">ZF39</strain>
    </source>
</reference>
<sequence>MSVPLSVLDLAHVAEGATSGDALRRTIEIAKRADAAGYLRFWVAEHHNMPTVASTSPPVLIAAIAGQTEKIRVGSGGVMLPNHAPFVVAEQFAMLEALHPGRIDVGIGRAPGTDQMTARALRRDGGQEGVEQFPQHILELLAWFGDNRLPDPLANYLAVTPNGDTQPELWLLGSSEYAAQLAGLLGLPYCYAHHFGMLDPVKVMDEYRARFRPSPALEEPYGMVCTTVIAAETAEEADFLAGPARIMQIQARSGRRLPIVSPEEAATRTFDVRERSILAQNSGTRFLGEAGDVTERLKAFVVETGAHELMIASSTYDAEAKARTLELVAANWA</sequence>
<dbReference type="PANTHER" id="PTHR30137">
    <property type="entry name" value="LUCIFERASE-LIKE MONOOXYGENASE"/>
    <property type="match status" value="1"/>
</dbReference>
<name>A0ABZ3FT84_9ACTN</name>
<proteinExistence type="predicted"/>
<dbReference type="InterPro" id="IPR011251">
    <property type="entry name" value="Luciferase-like_dom"/>
</dbReference>
<accession>A0ABZ3FT84</accession>
<dbReference type="InterPro" id="IPR036661">
    <property type="entry name" value="Luciferase-like_sf"/>
</dbReference>
<dbReference type="RefSeq" id="WP_425309373.1">
    <property type="nucleotide sequence ID" value="NZ_CP154795.1"/>
</dbReference>
<dbReference type="Pfam" id="PF00296">
    <property type="entry name" value="Bac_luciferase"/>
    <property type="match status" value="1"/>
</dbReference>
<comment type="similarity">
    <text evidence="1">To bacterial alkanal monooxygenase alpha and beta chains.</text>
</comment>
<dbReference type="EMBL" id="CP154795">
    <property type="protein sequence ID" value="XAN07915.1"/>
    <property type="molecule type" value="Genomic_DNA"/>
</dbReference>
<protein>
    <submittedName>
        <fullName evidence="3">LLM class flavin-dependent oxidoreductase</fullName>
        <ecNumber evidence="3">1.-.-.-</ecNumber>
    </submittedName>
</protein>